<accession>A0A6C7EGX8</accession>
<feature type="region of interest" description="Disordered" evidence="1">
    <location>
        <begin position="376"/>
        <end position="518"/>
    </location>
</feature>
<dbReference type="Proteomes" id="UP000011863">
    <property type="component" value="Chromosome"/>
</dbReference>
<evidence type="ECO:0000256" key="1">
    <source>
        <dbReference type="SAM" id="MobiDB-lite"/>
    </source>
</evidence>
<dbReference type="SUPFAM" id="SSF109604">
    <property type="entry name" value="HD-domain/PDEase-like"/>
    <property type="match status" value="1"/>
</dbReference>
<evidence type="ECO:0000313" key="5">
    <source>
        <dbReference type="Proteomes" id="UP000011863"/>
    </source>
</evidence>
<feature type="transmembrane region" description="Helical" evidence="2">
    <location>
        <begin position="21"/>
        <end position="41"/>
    </location>
</feature>
<dbReference type="AlphaFoldDB" id="A0A6C7EGX8"/>
<dbReference type="Pfam" id="PF13487">
    <property type="entry name" value="HD_5"/>
    <property type="match status" value="1"/>
</dbReference>
<protein>
    <recommendedName>
        <fullName evidence="3">HD-GYP domain-containing protein</fullName>
    </recommendedName>
</protein>
<evidence type="ECO:0000259" key="3">
    <source>
        <dbReference type="PROSITE" id="PS51832"/>
    </source>
</evidence>
<keyword evidence="5" id="KW-1185">Reference proteome</keyword>
<dbReference type="PROSITE" id="PS51832">
    <property type="entry name" value="HD_GYP"/>
    <property type="match status" value="1"/>
</dbReference>
<feature type="compositionally biased region" description="Low complexity" evidence="1">
    <location>
        <begin position="446"/>
        <end position="518"/>
    </location>
</feature>
<dbReference type="InterPro" id="IPR003607">
    <property type="entry name" value="HD/PDEase_dom"/>
</dbReference>
<proteinExistence type="predicted"/>
<keyword evidence="2" id="KW-0472">Membrane</keyword>
<dbReference type="PANTHER" id="PTHR43155">
    <property type="entry name" value="CYCLIC DI-GMP PHOSPHODIESTERASE PA4108-RELATED"/>
    <property type="match status" value="1"/>
</dbReference>
<evidence type="ECO:0000313" key="4">
    <source>
        <dbReference type="EMBL" id="BAN03216.1"/>
    </source>
</evidence>
<keyword evidence="2" id="KW-1133">Transmembrane helix</keyword>
<dbReference type="InterPro" id="IPR037522">
    <property type="entry name" value="HD_GYP_dom"/>
</dbReference>
<dbReference type="KEGG" id="aym:YM304_29020"/>
<gene>
    <name evidence="4" type="ORF">YM304_29020</name>
</gene>
<reference evidence="4 5" key="1">
    <citation type="journal article" date="2013" name="Int. J. Syst. Evol. Microbiol.">
        <title>Ilumatobacter nonamiense sp. nov. and Ilumatobacter coccineum sp. nov., isolated from seashore sand.</title>
        <authorList>
            <person name="Matsumoto A."/>
            <person name="Kasai H."/>
            <person name="Matsuo Y."/>
            <person name="Shizuri Y."/>
            <person name="Ichikawa N."/>
            <person name="Fujita N."/>
            <person name="Omura S."/>
            <person name="Takahashi Y."/>
        </authorList>
    </citation>
    <scope>NUCLEOTIDE SEQUENCE [LARGE SCALE GENOMIC DNA]</scope>
    <source>
        <strain evidence="5">NBRC 103263 / KCTC 29153 / YM16-304</strain>
    </source>
</reference>
<name>A0A6C7EGX8_ILUCY</name>
<dbReference type="SMART" id="SM00471">
    <property type="entry name" value="HDc"/>
    <property type="match status" value="1"/>
</dbReference>
<feature type="compositionally biased region" description="Low complexity" evidence="1">
    <location>
        <begin position="400"/>
        <end position="417"/>
    </location>
</feature>
<dbReference type="PANTHER" id="PTHR43155:SF2">
    <property type="entry name" value="CYCLIC DI-GMP PHOSPHODIESTERASE PA4108"/>
    <property type="match status" value="1"/>
</dbReference>
<organism evidence="4 5">
    <name type="scientific">Ilumatobacter coccineus (strain NBRC 103263 / KCTC 29153 / YM16-304)</name>
    <dbReference type="NCBI Taxonomy" id="1313172"/>
    <lineage>
        <taxon>Bacteria</taxon>
        <taxon>Bacillati</taxon>
        <taxon>Actinomycetota</taxon>
        <taxon>Acidimicrobiia</taxon>
        <taxon>Acidimicrobiales</taxon>
        <taxon>Ilumatobacteraceae</taxon>
        <taxon>Ilumatobacter</taxon>
    </lineage>
</organism>
<feature type="domain" description="HD-GYP" evidence="3">
    <location>
        <begin position="128"/>
        <end position="324"/>
    </location>
</feature>
<feature type="transmembrane region" description="Helical" evidence="2">
    <location>
        <begin position="53"/>
        <end position="73"/>
    </location>
</feature>
<dbReference type="EMBL" id="AP012057">
    <property type="protein sequence ID" value="BAN03216.1"/>
    <property type="molecule type" value="Genomic_DNA"/>
</dbReference>
<dbReference type="CDD" id="cd00077">
    <property type="entry name" value="HDc"/>
    <property type="match status" value="1"/>
</dbReference>
<sequence length="610" mass="64149">MMKRKESPEDQGWQERPGLARMIRGAAFVTPIAISLATGYVVTGLLPSPPSTLWGIVRWAIVALASLTAMVAAERIARRVVPLATLFKLGLAFPDQVPSRLGLAMKIGTTSQLKKRIEEHRVSPDGELPGDAARRLLELVGLLSRHDRMTRGHSERVRGYAHMIGVEMGITGRDLDRLRWAALLHDIGKIDVPGSILNKPDRLTDDEFEIIKSHPLAGKAYVQPLARWIGESVRAVWEHHERFDGGGYPNGLSGTRIAMASRIVSVADAYDVMTSTRSYKDPMTSEAARAELSKHAGTQFDPDVVRAFLNASLGATSRLTRPSRWLSQAALLPQAIVTQVGAAIGPALAVVAVGTTAGAAGVVANATQPTETVFVDDGEITTTEVDVDERSNVRGANGVASPGGSPTGSPSPAPGATLVEPAASETDSEPPTSDDPGSPAGDTTLPDPVTTVRRGPTTTDPSSPDSTPPSTSGPVTTVGTQQTTTTSAVGTQTTTTVAGSSSTTTTSVAPAPGTTTPGITLPEITLPEITLPEITLPDIITLPEITLPDIITLPEITLPDIITLPEITLPDIVTLPEITLPDVTLPDVTLPVITLPEITLPKISLPDLGL</sequence>
<keyword evidence="2" id="KW-0812">Transmembrane</keyword>
<dbReference type="Gene3D" id="1.10.3210.10">
    <property type="entry name" value="Hypothetical protein af1432"/>
    <property type="match status" value="1"/>
</dbReference>
<evidence type="ECO:0000256" key="2">
    <source>
        <dbReference type="SAM" id="Phobius"/>
    </source>
</evidence>